<dbReference type="RefSeq" id="WP_182846975.1">
    <property type="nucleotide sequence ID" value="NZ_BAAALP010000020.1"/>
</dbReference>
<evidence type="ECO:0000256" key="3">
    <source>
        <dbReference type="PROSITE-ProRule" id="PRU00023"/>
    </source>
</evidence>
<dbReference type="Pfam" id="PF12796">
    <property type="entry name" value="Ank_2"/>
    <property type="match status" value="1"/>
</dbReference>
<dbReference type="GO" id="GO:0005829">
    <property type="term" value="C:cytosol"/>
    <property type="evidence" value="ECO:0007669"/>
    <property type="project" value="TreeGrafter"/>
</dbReference>
<dbReference type="InterPro" id="IPR036770">
    <property type="entry name" value="Ankyrin_rpt-contain_sf"/>
</dbReference>
<gene>
    <name evidence="4" type="ORF">HNR61_006609</name>
</gene>
<sequence>MNRRARLNRLRVLRYALPRRMIEKATRARLAGDWRGACAAAWCDAGPELDAAPAEVEGDLRHLVPDLLRWHVPRISEGDVSILGHRVLVLARYGDAALYVRTPLKAEAPQRLRLCLGPPPLGAPAEDGLPLHGEDWTGLRHLWDARHAGELLARRFGGDRAPFLRPDGTPLGEDELPGRCPGHDDPVAHAEWVTRLQEQGQEQLGAAYRCLGLDRLGGRAYDPEEMWDLTRLMREPALDLYAFARALREWHARGAERVRISMLWADAAVTLDGMRVEYGPSDAFAGLPSVPEAVWHKLPDLELLRTGLATPEDLHPLVRDALCPARPPAGGPVGPPGPEPPAPVTIRCQGEEHEIAVRDGRLVTPHSPEELQRERALRAFGGTSVACLAVLDAWSTGEGKLPPKLREIRLDLFRRMEAGDTDGVLALLDAGFDPRVRDARRRTLLHHVHHMDHRVLLPRLLAAGLDVNAEDGAGRTPLMLAVSDHGSPDVVRALLEAGARVDVADVLGNTLSVLIRGRGDLGFLAERLPRDEGRADR</sequence>
<dbReference type="Proteomes" id="UP000572680">
    <property type="component" value="Unassembled WGS sequence"/>
</dbReference>
<dbReference type="PANTHER" id="PTHR46680">
    <property type="entry name" value="NF-KAPPA-B INHIBITOR ALPHA"/>
    <property type="match status" value="1"/>
</dbReference>
<organism evidence="4 5">
    <name type="scientific">Actinomadura namibiensis</name>
    <dbReference type="NCBI Taxonomy" id="182080"/>
    <lineage>
        <taxon>Bacteria</taxon>
        <taxon>Bacillati</taxon>
        <taxon>Actinomycetota</taxon>
        <taxon>Actinomycetes</taxon>
        <taxon>Streptosporangiales</taxon>
        <taxon>Thermomonosporaceae</taxon>
        <taxon>Actinomadura</taxon>
    </lineage>
</organism>
<name>A0A7W3LVE9_ACTNM</name>
<dbReference type="Gene3D" id="1.25.40.20">
    <property type="entry name" value="Ankyrin repeat-containing domain"/>
    <property type="match status" value="1"/>
</dbReference>
<evidence type="ECO:0000313" key="5">
    <source>
        <dbReference type="Proteomes" id="UP000572680"/>
    </source>
</evidence>
<evidence type="ECO:0008006" key="6">
    <source>
        <dbReference type="Google" id="ProtNLM"/>
    </source>
</evidence>
<accession>A0A7W3LVE9</accession>
<comment type="caution">
    <text evidence="4">The sequence shown here is derived from an EMBL/GenBank/DDBJ whole genome shotgun (WGS) entry which is preliminary data.</text>
</comment>
<evidence type="ECO:0000256" key="2">
    <source>
        <dbReference type="ARBA" id="ARBA00023043"/>
    </source>
</evidence>
<protein>
    <recommendedName>
        <fullName evidence="6">Ankyrin repeat domain-containing protein</fullName>
    </recommendedName>
</protein>
<dbReference type="SMART" id="SM00248">
    <property type="entry name" value="ANK"/>
    <property type="match status" value="2"/>
</dbReference>
<dbReference type="GO" id="GO:0051059">
    <property type="term" value="F:NF-kappaB binding"/>
    <property type="evidence" value="ECO:0007669"/>
    <property type="project" value="TreeGrafter"/>
</dbReference>
<keyword evidence="1" id="KW-0677">Repeat</keyword>
<dbReference type="PROSITE" id="PS50297">
    <property type="entry name" value="ANK_REP_REGION"/>
    <property type="match status" value="1"/>
</dbReference>
<keyword evidence="5" id="KW-1185">Reference proteome</keyword>
<keyword evidence="2 3" id="KW-0040">ANK repeat</keyword>
<evidence type="ECO:0000256" key="1">
    <source>
        <dbReference type="ARBA" id="ARBA00022737"/>
    </source>
</evidence>
<dbReference type="PANTHER" id="PTHR46680:SF3">
    <property type="entry name" value="NF-KAPPA-B INHIBITOR CACTUS"/>
    <property type="match status" value="1"/>
</dbReference>
<evidence type="ECO:0000313" key="4">
    <source>
        <dbReference type="EMBL" id="MBA8954952.1"/>
    </source>
</evidence>
<reference evidence="4 5" key="1">
    <citation type="submission" date="2020-08" db="EMBL/GenBank/DDBJ databases">
        <title>Genomic Encyclopedia of Type Strains, Phase IV (KMG-IV): sequencing the most valuable type-strain genomes for metagenomic binning, comparative biology and taxonomic classification.</title>
        <authorList>
            <person name="Goeker M."/>
        </authorList>
    </citation>
    <scope>NUCLEOTIDE SEQUENCE [LARGE SCALE GENOMIC DNA]</scope>
    <source>
        <strain evidence="4 5">DSM 44197</strain>
    </source>
</reference>
<dbReference type="SUPFAM" id="SSF48403">
    <property type="entry name" value="Ankyrin repeat"/>
    <property type="match status" value="1"/>
</dbReference>
<dbReference type="InterPro" id="IPR051070">
    <property type="entry name" value="NF-kappa-B_inhibitor"/>
</dbReference>
<proteinExistence type="predicted"/>
<dbReference type="EMBL" id="JACJIA010000010">
    <property type="protein sequence ID" value="MBA8954952.1"/>
    <property type="molecule type" value="Genomic_DNA"/>
</dbReference>
<dbReference type="PROSITE" id="PS50088">
    <property type="entry name" value="ANK_REPEAT"/>
    <property type="match status" value="1"/>
</dbReference>
<feature type="repeat" description="ANK" evidence="3">
    <location>
        <begin position="473"/>
        <end position="506"/>
    </location>
</feature>
<dbReference type="GO" id="GO:0071356">
    <property type="term" value="P:cellular response to tumor necrosis factor"/>
    <property type="evidence" value="ECO:0007669"/>
    <property type="project" value="TreeGrafter"/>
</dbReference>
<dbReference type="AlphaFoldDB" id="A0A7W3LVE9"/>
<dbReference type="InterPro" id="IPR002110">
    <property type="entry name" value="Ankyrin_rpt"/>
</dbReference>